<protein>
    <submittedName>
        <fullName evidence="6">Uncharacterized protein</fullName>
    </submittedName>
</protein>
<evidence type="ECO:0000256" key="1">
    <source>
        <dbReference type="ARBA" id="ARBA00004123"/>
    </source>
</evidence>
<dbReference type="EMBL" id="HADZ01000206">
    <property type="protein sequence ID" value="SBP64147.1"/>
    <property type="molecule type" value="Transcribed_RNA"/>
</dbReference>
<evidence type="ECO:0000256" key="4">
    <source>
        <dbReference type="ARBA" id="ARBA00022833"/>
    </source>
</evidence>
<reference evidence="6" key="2">
    <citation type="submission" date="2016-06" db="EMBL/GenBank/DDBJ databases">
        <title>The genome of a short-lived fish provides insights into sex chromosome evolution and the genetic control of aging.</title>
        <authorList>
            <person name="Reichwald K."/>
            <person name="Felder M."/>
            <person name="Petzold A."/>
            <person name="Koch P."/>
            <person name="Groth M."/>
            <person name="Platzer M."/>
        </authorList>
    </citation>
    <scope>NUCLEOTIDE SEQUENCE</scope>
    <source>
        <tissue evidence="6">Brain</tissue>
    </source>
</reference>
<sequence>MMQNVLSTEAVYESQTGLVVAKEISSVVEQFNLGQKVIAATVDNASNMDVALKNLSFLKVGCFAHTLNLAAQKVYDIPAVSSWCAKIRSVVVWLKRSSLNKTVLREKQRLLIIQNTFVSVCALDLPEHNVILDVKTRWNSLFLMVERFMEQFDAIQAAVLDQRLRKPMEKDKLEGFTCTDLTKAEMFIKCMQVLYTSTIESLGSLQNRYQDENLQKFLKEATLMDPRFKGKLDEGEAADIWDRLEMAAVANATAAVEQPPIEDPQADRVMEDAEMKTEKYNGPKVSLRKAV</sequence>
<name>A0A1A8B9D0_NOTKA</name>
<keyword evidence="5" id="KW-0539">Nucleus</keyword>
<dbReference type="GO" id="GO:0005634">
    <property type="term" value="C:nucleus"/>
    <property type="evidence" value="ECO:0007669"/>
    <property type="project" value="UniProtKB-SubCell"/>
</dbReference>
<proteinExistence type="predicted"/>
<evidence type="ECO:0000256" key="2">
    <source>
        <dbReference type="ARBA" id="ARBA00022723"/>
    </source>
</evidence>
<keyword evidence="2" id="KW-0479">Metal-binding</keyword>
<dbReference type="InterPro" id="IPR012337">
    <property type="entry name" value="RNaseH-like_sf"/>
</dbReference>
<gene>
    <name evidence="6" type="primary">BX510915.1</name>
</gene>
<keyword evidence="4" id="KW-0862">Zinc</keyword>
<keyword evidence="3" id="KW-0863">Zinc-finger</keyword>
<evidence type="ECO:0000256" key="5">
    <source>
        <dbReference type="ARBA" id="ARBA00023242"/>
    </source>
</evidence>
<dbReference type="SUPFAM" id="SSF53098">
    <property type="entry name" value="Ribonuclease H-like"/>
    <property type="match status" value="1"/>
</dbReference>
<organism evidence="6">
    <name type="scientific">Nothobranchius kadleci</name>
    <name type="common">African annual killifish</name>
    <dbReference type="NCBI Taxonomy" id="1051664"/>
    <lineage>
        <taxon>Eukaryota</taxon>
        <taxon>Metazoa</taxon>
        <taxon>Chordata</taxon>
        <taxon>Craniata</taxon>
        <taxon>Vertebrata</taxon>
        <taxon>Euteleostomi</taxon>
        <taxon>Actinopterygii</taxon>
        <taxon>Neopterygii</taxon>
        <taxon>Teleostei</taxon>
        <taxon>Neoteleostei</taxon>
        <taxon>Acanthomorphata</taxon>
        <taxon>Ovalentaria</taxon>
        <taxon>Atherinomorphae</taxon>
        <taxon>Cyprinodontiformes</taxon>
        <taxon>Nothobranchiidae</taxon>
        <taxon>Nothobranchius</taxon>
    </lineage>
</organism>
<dbReference type="GO" id="GO:0008270">
    <property type="term" value="F:zinc ion binding"/>
    <property type="evidence" value="ECO:0007669"/>
    <property type="project" value="UniProtKB-KW"/>
</dbReference>
<evidence type="ECO:0000313" key="6">
    <source>
        <dbReference type="EMBL" id="SBP64147.1"/>
    </source>
</evidence>
<dbReference type="PANTHER" id="PTHR46481:SF10">
    <property type="entry name" value="ZINC FINGER BED DOMAIN-CONTAINING PROTEIN 39"/>
    <property type="match status" value="1"/>
</dbReference>
<reference evidence="6" key="1">
    <citation type="submission" date="2016-05" db="EMBL/GenBank/DDBJ databases">
        <authorList>
            <person name="Lavstsen T."/>
            <person name="Jespersen J.S."/>
        </authorList>
    </citation>
    <scope>NUCLEOTIDE SEQUENCE</scope>
    <source>
        <tissue evidence="6">Brain</tissue>
    </source>
</reference>
<comment type="subcellular location">
    <subcellularLocation>
        <location evidence="1">Nucleus</location>
    </subcellularLocation>
</comment>
<dbReference type="PANTHER" id="PTHR46481">
    <property type="entry name" value="ZINC FINGER BED DOMAIN-CONTAINING PROTEIN 4"/>
    <property type="match status" value="1"/>
</dbReference>
<accession>A0A1A8B9D0</accession>
<dbReference type="AlphaFoldDB" id="A0A1A8B9D0"/>
<dbReference type="InterPro" id="IPR052035">
    <property type="entry name" value="ZnF_BED_domain_contain"/>
</dbReference>
<evidence type="ECO:0000256" key="3">
    <source>
        <dbReference type="ARBA" id="ARBA00022771"/>
    </source>
</evidence>